<feature type="region of interest" description="Disordered" evidence="1">
    <location>
        <begin position="295"/>
        <end position="444"/>
    </location>
</feature>
<organism evidence="2 3">
    <name type="scientific">Penicillium digitatum</name>
    <name type="common">Green mold</name>
    <dbReference type="NCBI Taxonomy" id="36651"/>
    <lineage>
        <taxon>Eukaryota</taxon>
        <taxon>Fungi</taxon>
        <taxon>Dikarya</taxon>
        <taxon>Ascomycota</taxon>
        <taxon>Pezizomycotina</taxon>
        <taxon>Eurotiomycetes</taxon>
        <taxon>Eurotiomycetidae</taxon>
        <taxon>Eurotiales</taxon>
        <taxon>Aspergillaceae</taxon>
        <taxon>Penicillium</taxon>
    </lineage>
</organism>
<dbReference type="GeneID" id="26233071"/>
<dbReference type="KEGG" id="pdp:PDIP_47540"/>
<feature type="compositionally biased region" description="Polar residues" evidence="1">
    <location>
        <begin position="694"/>
        <end position="704"/>
    </location>
</feature>
<dbReference type="EMBL" id="CP060776">
    <property type="protein sequence ID" value="QQK45082.1"/>
    <property type="molecule type" value="Genomic_DNA"/>
</dbReference>
<evidence type="ECO:0000256" key="1">
    <source>
        <dbReference type="SAM" id="MobiDB-lite"/>
    </source>
</evidence>
<dbReference type="VEuPathDB" id="FungiDB:PDIP_47530"/>
<dbReference type="RefSeq" id="XP_014534555.2">
    <property type="nucleotide sequence ID" value="XM_014679069.2"/>
</dbReference>
<dbReference type="VEuPathDB" id="FungiDB:PDIP_47540"/>
<name>A0A7T7BMC3_PENDI</name>
<feature type="region of interest" description="Disordered" evidence="1">
    <location>
        <begin position="21"/>
        <end position="73"/>
    </location>
</feature>
<feature type="compositionally biased region" description="Polar residues" evidence="1">
    <location>
        <begin position="346"/>
        <end position="358"/>
    </location>
</feature>
<sequence>MDEMDHERVIRDLFPALVVQLDRETSSTPSSESDDSAAVTHESPTPRVANTLRSSVAPRMGFDIDPSTSQERTSIHFFPQQTTGNDSDRELATTVPSPPSLLFGLEDKASNSPSNLSLDPPQWDTRSRQTTTPVPSTPIRSTRVRFAPVGGNSEEFLPTSSHCISSRDTPCASSLARHPQSTNTCSTNAGGRAAEVTPIATPKSRLVLKKRLREVTLNSGTTSDSTNAKECPKDVTPIVSPRIRIIVNKRPREDSPDSNIPSRAPRQTATDSASSKGRSKGVIPTVTPVRVGLFFKQRPRQSTLDPIPSTDPSGPASSKRSSYSAKPRNQSSNCDSDRLLPAENTLVGSSFISKSNMNPPELSARSISYGSSSDYETSNSINPTSELPATSESPKPCSSSDEAPSRDTGNPSPALDFVPATPPNPAVNPSIDPSMDPSRDPYVDPYQPSNTAVMLGFTPFEDPNVLPSTFMYPEETPDYSDLTIDPMGVYTPEEYARILASEQDVLCELADPPTDTLTHMYAREEEPHYTTLADVERNLTEIEAVNATIDILQPEYWAAIGRHKPGPLQPGAVESDQIIYAQSAFETLQSLAEADPGSATKRARHSLYKTKSSTPEQSTAVSARASASTQRRSTSSKTKSATPPSTSTCRRSKKQPVTPAPTLALSRRRSKTKVKAEIATPEAQISFSPRRLRSSSIMPSSNAKKNPKGNATPESWETASIADKMMSQMKETMSISWMDITTAWNENRTDTDDEMTWRALSKRWGRIKDKIGPWPGFDEALLDTLGGLDSELDDQDFAQIAEDVSTELGWEVSGAACQVGYRALKESGKVNLKDKRRVQK</sequence>
<reference evidence="2 3" key="1">
    <citation type="submission" date="2020-08" db="EMBL/GenBank/DDBJ databases">
        <title>The completed genome sequence of the pathogenic ascomycete fungus Penicillium digitatum.</title>
        <authorList>
            <person name="Wang M."/>
        </authorList>
    </citation>
    <scope>NUCLEOTIDE SEQUENCE [LARGE SCALE GENOMIC DNA]</scope>
    <source>
        <strain evidence="2 3">PdW03</strain>
    </source>
</reference>
<feature type="region of interest" description="Disordered" evidence="1">
    <location>
        <begin position="242"/>
        <end position="283"/>
    </location>
</feature>
<evidence type="ECO:0000313" key="2">
    <source>
        <dbReference type="EMBL" id="QQK45082.1"/>
    </source>
</evidence>
<feature type="compositionally biased region" description="Polar residues" evidence="1">
    <location>
        <begin position="218"/>
        <end position="228"/>
    </location>
</feature>
<feature type="compositionally biased region" description="Polar residues" evidence="1">
    <location>
        <begin position="300"/>
        <end position="334"/>
    </location>
</feature>
<feature type="compositionally biased region" description="Polar residues" evidence="1">
    <location>
        <begin position="128"/>
        <end position="139"/>
    </location>
</feature>
<feature type="region of interest" description="Disordered" evidence="1">
    <location>
        <begin position="107"/>
        <end position="139"/>
    </location>
</feature>
<gene>
    <name evidence="2" type="ORF">Pdw03_8983</name>
</gene>
<evidence type="ECO:0000313" key="3">
    <source>
        <dbReference type="Proteomes" id="UP000595662"/>
    </source>
</evidence>
<accession>A0A7T7BMC3</accession>
<protein>
    <submittedName>
        <fullName evidence="2">Uncharacterized protein</fullName>
    </submittedName>
</protein>
<feature type="compositionally biased region" description="Low complexity" evidence="1">
    <location>
        <begin position="617"/>
        <end position="648"/>
    </location>
</feature>
<feature type="compositionally biased region" description="Polar residues" evidence="1">
    <location>
        <begin position="257"/>
        <end position="276"/>
    </location>
</feature>
<proteinExistence type="predicted"/>
<feature type="compositionally biased region" description="Low complexity" evidence="1">
    <location>
        <begin position="110"/>
        <end position="121"/>
    </location>
</feature>
<dbReference type="AlphaFoldDB" id="A0A7T7BMC3"/>
<feature type="region of interest" description="Disordered" evidence="1">
    <location>
        <begin position="593"/>
        <end position="716"/>
    </location>
</feature>
<feature type="compositionally biased region" description="Polar residues" evidence="1">
    <location>
        <begin position="365"/>
        <end position="411"/>
    </location>
</feature>
<dbReference type="Proteomes" id="UP000595662">
    <property type="component" value="Chromosome 3"/>
</dbReference>
<feature type="region of interest" description="Disordered" evidence="1">
    <location>
        <begin position="218"/>
        <end position="237"/>
    </location>
</feature>